<evidence type="ECO:0000313" key="3">
    <source>
        <dbReference type="EMBL" id="WOH15246.1"/>
    </source>
</evidence>
<sequence length="99" mass="10909">MLIVYVFPRLALGAIVAREMMHSWMRIEGKNSKRISEGSKNFSEAVKNNIMASGASDAGQRKTADVGWENNLKGNAVINEACTTEEETYSMSLVEAEHS</sequence>
<protein>
    <recommendedName>
        <fullName evidence="1">Protein DA1-like domain-containing protein</fullName>
    </recommendedName>
</protein>
<feature type="domain" description="Protein DA1-like" evidence="1">
    <location>
        <begin position="2"/>
        <end position="31"/>
    </location>
</feature>
<dbReference type="InterPro" id="IPR022087">
    <property type="entry name" value="DA1-like_dom"/>
</dbReference>
<organism evidence="2">
    <name type="scientific">Daucus carota subsp. sativus</name>
    <name type="common">Carrot</name>
    <dbReference type="NCBI Taxonomy" id="79200"/>
    <lineage>
        <taxon>Eukaryota</taxon>
        <taxon>Viridiplantae</taxon>
        <taxon>Streptophyta</taxon>
        <taxon>Embryophyta</taxon>
        <taxon>Tracheophyta</taxon>
        <taxon>Spermatophyta</taxon>
        <taxon>Magnoliopsida</taxon>
        <taxon>eudicotyledons</taxon>
        <taxon>Gunneridae</taxon>
        <taxon>Pentapetalae</taxon>
        <taxon>asterids</taxon>
        <taxon>campanulids</taxon>
        <taxon>Apiales</taxon>
        <taxon>Apiaceae</taxon>
        <taxon>Apioideae</taxon>
        <taxon>Scandiceae</taxon>
        <taxon>Daucinae</taxon>
        <taxon>Daucus</taxon>
        <taxon>Daucus sect. Daucus</taxon>
    </lineage>
</organism>
<dbReference type="Gramene" id="KZM83885">
    <property type="protein sequence ID" value="KZM83885"/>
    <property type="gene ID" value="DCAR_028693"/>
</dbReference>
<reference evidence="3" key="2">
    <citation type="submission" date="2022-03" db="EMBL/GenBank/DDBJ databases">
        <title>Draft title - Genomic analysis of global carrot germplasm unveils the trajectory of domestication and the origin of high carotenoid orange carrot.</title>
        <authorList>
            <person name="Iorizzo M."/>
            <person name="Ellison S."/>
            <person name="Senalik D."/>
            <person name="Macko-Podgorni A."/>
            <person name="Grzebelus D."/>
            <person name="Bostan H."/>
            <person name="Rolling W."/>
            <person name="Curaba J."/>
            <person name="Simon P."/>
        </authorList>
    </citation>
    <scope>NUCLEOTIDE SEQUENCE</scope>
    <source>
        <tissue evidence="3">Leaf</tissue>
    </source>
</reference>
<name>A0A175YJZ0_DAUCS</name>
<dbReference type="AlphaFoldDB" id="A0A175YJZ0"/>
<evidence type="ECO:0000313" key="2">
    <source>
        <dbReference type="EMBL" id="KZM83885.1"/>
    </source>
</evidence>
<reference evidence="2" key="1">
    <citation type="journal article" date="2016" name="Nat. Genet.">
        <title>A high-quality carrot genome assembly provides new insights into carotenoid accumulation and asterid genome evolution.</title>
        <authorList>
            <person name="Iorizzo M."/>
            <person name="Ellison S."/>
            <person name="Senalik D."/>
            <person name="Zeng P."/>
            <person name="Satapoomin P."/>
            <person name="Huang J."/>
            <person name="Bowman M."/>
            <person name="Iovene M."/>
            <person name="Sanseverino W."/>
            <person name="Cavagnaro P."/>
            <person name="Yildiz M."/>
            <person name="Macko-Podgorni A."/>
            <person name="Moranska E."/>
            <person name="Grzebelus E."/>
            <person name="Grzebelus D."/>
            <person name="Ashrafi H."/>
            <person name="Zheng Z."/>
            <person name="Cheng S."/>
            <person name="Spooner D."/>
            <person name="Van Deynze A."/>
            <person name="Simon P."/>
        </authorList>
    </citation>
    <scope>NUCLEOTIDE SEQUENCE [LARGE SCALE GENOMIC DNA]</scope>
    <source>
        <tissue evidence="2">Leaf</tissue>
    </source>
</reference>
<evidence type="ECO:0000259" key="1">
    <source>
        <dbReference type="Pfam" id="PF12315"/>
    </source>
</evidence>
<dbReference type="Pfam" id="PF12315">
    <property type="entry name" value="DA1-like"/>
    <property type="match status" value="1"/>
</dbReference>
<keyword evidence="4" id="KW-1185">Reference proteome</keyword>
<dbReference type="EMBL" id="CP093351">
    <property type="protein sequence ID" value="WOH15246.1"/>
    <property type="molecule type" value="Genomic_DNA"/>
</dbReference>
<dbReference type="Proteomes" id="UP000077755">
    <property type="component" value="Chromosome 9"/>
</dbReference>
<proteinExistence type="predicted"/>
<evidence type="ECO:0000313" key="4">
    <source>
        <dbReference type="Proteomes" id="UP000077755"/>
    </source>
</evidence>
<gene>
    <name evidence="2" type="ORF">DCAR_028693</name>
    <name evidence="3" type="ORF">DCAR_0934783</name>
</gene>
<dbReference type="EMBL" id="LNRQ01000008">
    <property type="protein sequence ID" value="KZM83885.1"/>
    <property type="molecule type" value="Genomic_DNA"/>
</dbReference>
<accession>A0A175YJZ0</accession>